<evidence type="ECO:0000313" key="1">
    <source>
        <dbReference type="EMBL" id="JAD66360.1"/>
    </source>
</evidence>
<dbReference type="AlphaFoldDB" id="A0A0A9BYX4"/>
<dbReference type="EMBL" id="GBRH01231535">
    <property type="protein sequence ID" value="JAD66360.1"/>
    <property type="molecule type" value="Transcribed_RNA"/>
</dbReference>
<protein>
    <submittedName>
        <fullName evidence="1">Uncharacterized protein</fullName>
    </submittedName>
</protein>
<sequence length="23" mass="2813">MLFSSVKHYFMYVSIFYGVFSFL</sequence>
<reference evidence="1" key="1">
    <citation type="submission" date="2014-09" db="EMBL/GenBank/DDBJ databases">
        <authorList>
            <person name="Magalhaes I.L.F."/>
            <person name="Oliveira U."/>
            <person name="Santos F.R."/>
            <person name="Vidigal T.H.D.A."/>
            <person name="Brescovit A.D."/>
            <person name="Santos A.J."/>
        </authorList>
    </citation>
    <scope>NUCLEOTIDE SEQUENCE</scope>
    <source>
        <tissue evidence="1">Shoot tissue taken approximately 20 cm above the soil surface</tissue>
    </source>
</reference>
<accession>A0A0A9BYX4</accession>
<proteinExistence type="predicted"/>
<organism evidence="1">
    <name type="scientific">Arundo donax</name>
    <name type="common">Giant reed</name>
    <name type="synonym">Donax arundinaceus</name>
    <dbReference type="NCBI Taxonomy" id="35708"/>
    <lineage>
        <taxon>Eukaryota</taxon>
        <taxon>Viridiplantae</taxon>
        <taxon>Streptophyta</taxon>
        <taxon>Embryophyta</taxon>
        <taxon>Tracheophyta</taxon>
        <taxon>Spermatophyta</taxon>
        <taxon>Magnoliopsida</taxon>
        <taxon>Liliopsida</taxon>
        <taxon>Poales</taxon>
        <taxon>Poaceae</taxon>
        <taxon>PACMAD clade</taxon>
        <taxon>Arundinoideae</taxon>
        <taxon>Arundineae</taxon>
        <taxon>Arundo</taxon>
    </lineage>
</organism>
<name>A0A0A9BYX4_ARUDO</name>
<reference evidence="1" key="2">
    <citation type="journal article" date="2015" name="Data Brief">
        <title>Shoot transcriptome of the giant reed, Arundo donax.</title>
        <authorList>
            <person name="Barrero R.A."/>
            <person name="Guerrero F.D."/>
            <person name="Moolhuijzen P."/>
            <person name="Goolsby J.A."/>
            <person name="Tidwell J."/>
            <person name="Bellgard S.E."/>
            <person name="Bellgard M.I."/>
        </authorList>
    </citation>
    <scope>NUCLEOTIDE SEQUENCE</scope>
    <source>
        <tissue evidence="1">Shoot tissue taken approximately 20 cm above the soil surface</tissue>
    </source>
</reference>